<evidence type="ECO:0000256" key="2">
    <source>
        <dbReference type="SAM" id="MobiDB-lite"/>
    </source>
</evidence>
<dbReference type="InterPro" id="IPR037523">
    <property type="entry name" value="VOC_core"/>
</dbReference>
<feature type="domain" description="VOC" evidence="3">
    <location>
        <begin position="21"/>
        <end position="147"/>
    </location>
</feature>
<evidence type="ECO:0000259" key="3">
    <source>
        <dbReference type="PROSITE" id="PS51819"/>
    </source>
</evidence>
<reference evidence="4" key="1">
    <citation type="submission" date="2020-05" db="EMBL/GenBank/DDBJ databases">
        <authorList>
            <person name="Chiriac C."/>
            <person name="Salcher M."/>
            <person name="Ghai R."/>
            <person name="Kavagutti S V."/>
        </authorList>
    </citation>
    <scope>NUCLEOTIDE SEQUENCE</scope>
</reference>
<dbReference type="Pfam" id="PF13669">
    <property type="entry name" value="Glyoxalase_4"/>
    <property type="match status" value="1"/>
</dbReference>
<dbReference type="PROSITE" id="PS51819">
    <property type="entry name" value="VOC"/>
    <property type="match status" value="1"/>
</dbReference>
<keyword evidence="1" id="KW-0479">Metal-binding</keyword>
<dbReference type="GO" id="GO:0046872">
    <property type="term" value="F:metal ion binding"/>
    <property type="evidence" value="ECO:0007669"/>
    <property type="project" value="UniProtKB-KW"/>
</dbReference>
<dbReference type="InterPro" id="IPR029068">
    <property type="entry name" value="Glyas_Bleomycin-R_OHBP_Dase"/>
</dbReference>
<feature type="region of interest" description="Disordered" evidence="2">
    <location>
        <begin position="167"/>
        <end position="206"/>
    </location>
</feature>
<proteinExistence type="predicted"/>
<dbReference type="PANTHER" id="PTHR43048:SF3">
    <property type="entry name" value="METHYLMALONYL-COA EPIMERASE, MITOCHONDRIAL"/>
    <property type="match status" value="1"/>
</dbReference>
<dbReference type="Gene3D" id="3.10.180.10">
    <property type="entry name" value="2,3-Dihydroxybiphenyl 1,2-Dioxygenase, domain 1"/>
    <property type="match status" value="1"/>
</dbReference>
<evidence type="ECO:0000256" key="1">
    <source>
        <dbReference type="ARBA" id="ARBA00022723"/>
    </source>
</evidence>
<dbReference type="InterPro" id="IPR051785">
    <property type="entry name" value="MMCE/EMCE_epimerase"/>
</dbReference>
<sequence>MTADFASEDPDSSLLTSIGARFDHVAVAGPSLAALVAFYRDTLGGEYLYGEVLPVGAIVATFTIGTGRVELMAPTPGSSFFDRFFESTAGRGGVHHLTFFVDDVDVAAAALTARGIATFGLKHITQWSEVFIHPRGNGGVLVQLAKVGDHSGITWATLEDLLVAQRSDENRTEVSESTTPGQTRAPRVSSLPGPTSAPSPTTTPSR</sequence>
<evidence type="ECO:0000313" key="4">
    <source>
        <dbReference type="EMBL" id="CAB5034579.1"/>
    </source>
</evidence>
<dbReference type="SUPFAM" id="SSF54593">
    <property type="entry name" value="Glyoxalase/Bleomycin resistance protein/Dihydroxybiphenyl dioxygenase"/>
    <property type="match status" value="1"/>
</dbReference>
<name>A0A6J7S0P9_9ZZZZ</name>
<dbReference type="AlphaFoldDB" id="A0A6J7S0P9"/>
<organism evidence="4">
    <name type="scientific">freshwater metagenome</name>
    <dbReference type="NCBI Taxonomy" id="449393"/>
    <lineage>
        <taxon>unclassified sequences</taxon>
        <taxon>metagenomes</taxon>
        <taxon>ecological metagenomes</taxon>
    </lineage>
</organism>
<dbReference type="EMBL" id="CAFBPU010000027">
    <property type="protein sequence ID" value="CAB5034579.1"/>
    <property type="molecule type" value="Genomic_DNA"/>
</dbReference>
<feature type="compositionally biased region" description="Low complexity" evidence="2">
    <location>
        <begin position="189"/>
        <end position="206"/>
    </location>
</feature>
<dbReference type="GO" id="GO:0004493">
    <property type="term" value="F:methylmalonyl-CoA epimerase activity"/>
    <property type="evidence" value="ECO:0007669"/>
    <property type="project" value="TreeGrafter"/>
</dbReference>
<dbReference type="PANTHER" id="PTHR43048">
    <property type="entry name" value="METHYLMALONYL-COA EPIMERASE"/>
    <property type="match status" value="1"/>
</dbReference>
<gene>
    <name evidence="4" type="ORF">UFOPK4150_01379</name>
</gene>
<protein>
    <submittedName>
        <fullName evidence="4">Unannotated protein</fullName>
    </submittedName>
</protein>
<accession>A0A6J7S0P9</accession>
<dbReference type="GO" id="GO:0046491">
    <property type="term" value="P:L-methylmalonyl-CoA metabolic process"/>
    <property type="evidence" value="ECO:0007669"/>
    <property type="project" value="TreeGrafter"/>
</dbReference>